<dbReference type="GO" id="GO:0032784">
    <property type="term" value="P:regulation of DNA-templated transcription elongation"/>
    <property type="evidence" value="ECO:0007669"/>
    <property type="project" value="InterPro"/>
</dbReference>
<dbReference type="eggNOG" id="COG0782">
    <property type="taxonomic scope" value="Bacteria"/>
</dbReference>
<evidence type="ECO:0000313" key="4">
    <source>
        <dbReference type="Proteomes" id="UP000013940"/>
    </source>
</evidence>
<dbReference type="GO" id="GO:0003677">
    <property type="term" value="F:DNA binding"/>
    <property type="evidence" value="ECO:0007669"/>
    <property type="project" value="InterPro"/>
</dbReference>
<dbReference type="InterPro" id="IPR001437">
    <property type="entry name" value="Tscrpt_elong_fac_GreA/B_C"/>
</dbReference>
<dbReference type="Proteomes" id="UP000013940">
    <property type="component" value="Chromosome"/>
</dbReference>
<keyword evidence="3" id="KW-0251">Elongation factor</keyword>
<dbReference type="InterPro" id="IPR023459">
    <property type="entry name" value="Tscrpt_elong_fac_GreA/B_fam"/>
</dbReference>
<dbReference type="GO" id="GO:0003746">
    <property type="term" value="F:translation elongation factor activity"/>
    <property type="evidence" value="ECO:0007669"/>
    <property type="project" value="UniProtKB-KW"/>
</dbReference>
<proteinExistence type="predicted"/>
<dbReference type="Gene3D" id="3.10.50.30">
    <property type="entry name" value="Transcription elongation factor, GreA/GreB, C-terminal domain"/>
    <property type="match status" value="1"/>
</dbReference>
<dbReference type="KEGG" id="pprc:PFLCHA0_c53150"/>
<sequence>MPKAGTMVSANARPCWRTRTATSIESGTGTSASEPGSRKRTAMRPGPIVRRRSLSGNRPGEKPATMVHPPPFKEKTVSRAFVNEDQAAQTEQPVERQISAQPNYVTPQGLAELQARVALLHSQHSEQNDLGDDADKQRMAELERDLRYFTQRLHSAQVVTTATSTDKVQIGSRVTFADEQDRQQSVQLVGEDQADAAKGLINWASPLGRALLGAQPGDEVLWQRPAGNQLIEIIRIEPA</sequence>
<feature type="region of interest" description="Disordered" evidence="1">
    <location>
        <begin position="1"/>
        <end position="73"/>
    </location>
</feature>
<dbReference type="HOGENOM" id="CLU_101379_3_1_6"/>
<gene>
    <name evidence="3" type="primary">greB2</name>
    <name evidence="3" type="ORF">PFLCHA0_c53150</name>
</gene>
<dbReference type="GO" id="GO:0070063">
    <property type="term" value="F:RNA polymerase binding"/>
    <property type="evidence" value="ECO:0007669"/>
    <property type="project" value="InterPro"/>
</dbReference>
<evidence type="ECO:0000259" key="2">
    <source>
        <dbReference type="Pfam" id="PF01272"/>
    </source>
</evidence>
<dbReference type="PANTHER" id="PTHR30437:SF6">
    <property type="entry name" value="TRANSCRIPTION ELONGATION FACTOR GREB"/>
    <property type="match status" value="1"/>
</dbReference>
<dbReference type="SUPFAM" id="SSF54534">
    <property type="entry name" value="FKBP-like"/>
    <property type="match status" value="1"/>
</dbReference>
<feature type="compositionally biased region" description="Polar residues" evidence="1">
    <location>
        <begin position="19"/>
        <end position="34"/>
    </location>
</feature>
<protein>
    <submittedName>
        <fullName evidence="3">Transcription elongation factor GreB</fullName>
    </submittedName>
</protein>
<organism evidence="3 4">
    <name type="scientific">Pseudomonas protegens (strain DSM 19095 / LMG 27888 / CFBP 6595 / CHA0)</name>
    <dbReference type="NCBI Taxonomy" id="1124983"/>
    <lineage>
        <taxon>Bacteria</taxon>
        <taxon>Pseudomonadati</taxon>
        <taxon>Pseudomonadota</taxon>
        <taxon>Gammaproteobacteria</taxon>
        <taxon>Pseudomonadales</taxon>
        <taxon>Pseudomonadaceae</taxon>
        <taxon>Pseudomonas</taxon>
    </lineage>
</organism>
<keyword evidence="3" id="KW-0648">Protein biosynthesis</keyword>
<evidence type="ECO:0000313" key="3">
    <source>
        <dbReference type="EMBL" id="AGL87053.1"/>
    </source>
</evidence>
<dbReference type="AlphaFoldDB" id="A0A2C9ETR0"/>
<dbReference type="EMBL" id="CP003190">
    <property type="protein sequence ID" value="AGL87053.1"/>
    <property type="molecule type" value="Genomic_DNA"/>
</dbReference>
<dbReference type="GO" id="GO:0006354">
    <property type="term" value="P:DNA-templated transcription elongation"/>
    <property type="evidence" value="ECO:0007669"/>
    <property type="project" value="TreeGrafter"/>
</dbReference>
<evidence type="ECO:0000256" key="1">
    <source>
        <dbReference type="SAM" id="MobiDB-lite"/>
    </source>
</evidence>
<reference evidence="4" key="1">
    <citation type="journal article" date="2014" name="Genome Announc.">
        <title>Full-genome sequence of the plant growth-promoting bacterium Pseudomonas protegens CHA0.</title>
        <authorList>
            <person name="Jousset A."/>
            <person name="Schuldes J."/>
            <person name="Keel C."/>
            <person name="Maurhofer M."/>
            <person name="Daniel R."/>
            <person name="Scheu S."/>
            <person name="Thuermer A."/>
        </authorList>
    </citation>
    <scope>NUCLEOTIDE SEQUENCE [LARGE SCALE GENOMIC DNA]</scope>
    <source>
        <strain evidence="4">DSM 19095 / LMG 27888 / CFBP 6595 / CHA0</strain>
    </source>
</reference>
<feature type="domain" description="Transcription elongation factor GreA/GreB C-terminal" evidence="2">
    <location>
        <begin position="164"/>
        <end position="237"/>
    </location>
</feature>
<name>A0A2C9ETR0_PSEPH</name>
<dbReference type="InterPro" id="IPR036953">
    <property type="entry name" value="GreA/GreB_C_sf"/>
</dbReference>
<dbReference type="Pfam" id="PF01272">
    <property type="entry name" value="GreA_GreB"/>
    <property type="match status" value="1"/>
</dbReference>
<dbReference type="PANTHER" id="PTHR30437">
    <property type="entry name" value="TRANSCRIPTION ELONGATION FACTOR GREA"/>
    <property type="match status" value="1"/>
</dbReference>
<accession>A0A2C9ETR0</accession>